<dbReference type="Proteomes" id="UP000308133">
    <property type="component" value="Unassembled WGS sequence"/>
</dbReference>
<protein>
    <submittedName>
        <fullName evidence="2">Uncharacterized protein</fullName>
    </submittedName>
</protein>
<evidence type="ECO:0000313" key="2">
    <source>
        <dbReference type="EMBL" id="TKX24741.1"/>
    </source>
</evidence>
<sequence>MAGDVIANGANGGSARTPFAADEILDPFIQSSFDPAEYLNAALPSLSLSTSSRDRNERASLADLSSKTQLVLTQLNAQTSRLSNTLNQLTDEIIRSGSRLAYEVEILRGETNGLSEVLLERLQNDIGEFGSPKPESKDSQTAAEPEHIQQLRTLTRVRARLDAVIKVFGEAMEWPVAPSELSSSLISVTAPNITPEEQRNREEKGKEAAQKLRDHVTNLLENGRTPEESIATATERINDLRRLAIVWKGTAEEKYRARFIDGLAKLVEDEQKKLAKKSEGRRQTSVAPSQSDRRPADQNRGQIENSYGFMSSLRKIRGDIYIE</sequence>
<dbReference type="Gene3D" id="6.10.250.2790">
    <property type="match status" value="1"/>
</dbReference>
<name>A0A4U7B5F9_9PEZI</name>
<dbReference type="AlphaFoldDB" id="A0A4U7B5F9"/>
<feature type="compositionally biased region" description="Basic and acidic residues" evidence="1">
    <location>
        <begin position="134"/>
        <end position="146"/>
    </location>
</feature>
<proteinExistence type="predicted"/>
<reference evidence="2 3" key="1">
    <citation type="submission" date="2018-02" db="EMBL/GenBank/DDBJ databases">
        <title>Draft genome sequences of Elsinoe sp., causing black scab on jojoba.</title>
        <authorList>
            <person name="Stodart B."/>
            <person name="Jeffress S."/>
            <person name="Ash G."/>
            <person name="Arun Chinnappa K."/>
        </authorList>
    </citation>
    <scope>NUCLEOTIDE SEQUENCE [LARGE SCALE GENOMIC DNA]</scope>
    <source>
        <strain evidence="2 3">Hillstone_2</strain>
    </source>
</reference>
<feature type="region of interest" description="Disordered" evidence="1">
    <location>
        <begin position="127"/>
        <end position="146"/>
    </location>
</feature>
<evidence type="ECO:0000313" key="3">
    <source>
        <dbReference type="Proteomes" id="UP000308133"/>
    </source>
</evidence>
<comment type="caution">
    <text evidence="2">The sequence shown here is derived from an EMBL/GenBank/DDBJ whole genome shotgun (WGS) entry which is preliminary data.</text>
</comment>
<evidence type="ECO:0000256" key="1">
    <source>
        <dbReference type="SAM" id="MobiDB-lite"/>
    </source>
</evidence>
<feature type="region of interest" description="Disordered" evidence="1">
    <location>
        <begin position="273"/>
        <end position="305"/>
    </location>
</feature>
<dbReference type="EMBL" id="PTQR01000038">
    <property type="protein sequence ID" value="TKX24741.1"/>
    <property type="molecule type" value="Genomic_DNA"/>
</dbReference>
<organism evidence="2 3">
    <name type="scientific">Elsinoe australis</name>
    <dbReference type="NCBI Taxonomy" id="40998"/>
    <lineage>
        <taxon>Eukaryota</taxon>
        <taxon>Fungi</taxon>
        <taxon>Dikarya</taxon>
        <taxon>Ascomycota</taxon>
        <taxon>Pezizomycotina</taxon>
        <taxon>Dothideomycetes</taxon>
        <taxon>Dothideomycetidae</taxon>
        <taxon>Myriangiales</taxon>
        <taxon>Elsinoaceae</taxon>
        <taxon>Elsinoe</taxon>
    </lineage>
</organism>
<feature type="compositionally biased region" description="Basic and acidic residues" evidence="1">
    <location>
        <begin position="273"/>
        <end position="282"/>
    </location>
</feature>
<gene>
    <name evidence="2" type="ORF">C1H76_2916</name>
</gene>
<accession>A0A4U7B5F9</accession>